<dbReference type="RefSeq" id="WP_157882161.1">
    <property type="nucleotide sequence ID" value="NZ_CP163445.1"/>
</dbReference>
<protein>
    <submittedName>
        <fullName evidence="2">DUF3995 domain-containing protein</fullName>
    </submittedName>
</protein>
<organism evidence="2">
    <name type="scientific">Streptomyces sp. Y1</name>
    <dbReference type="NCBI Taxonomy" id="3238634"/>
    <lineage>
        <taxon>Bacteria</taxon>
        <taxon>Bacillati</taxon>
        <taxon>Actinomycetota</taxon>
        <taxon>Actinomycetes</taxon>
        <taxon>Kitasatosporales</taxon>
        <taxon>Streptomycetaceae</taxon>
        <taxon>Streptomyces</taxon>
    </lineage>
</organism>
<feature type="transmembrane region" description="Helical" evidence="1">
    <location>
        <begin position="91"/>
        <end position="112"/>
    </location>
</feature>
<dbReference type="Pfam" id="PF13160">
    <property type="entry name" value="DUF3995"/>
    <property type="match status" value="1"/>
</dbReference>
<dbReference type="EMBL" id="CP163445">
    <property type="protein sequence ID" value="XDQ81286.1"/>
    <property type="molecule type" value="Genomic_DNA"/>
</dbReference>
<keyword evidence="1" id="KW-1133">Transmembrane helix</keyword>
<sequence>MSAVKATGVAVSAAMAAVGVLHAVWAVTPWPVRDPKEFAETMIGEGDEMPPPVACLAVAGMFGTASYLVASEAGVVPAVGPKALRRLGLRTVSGVMLGRGIGGLALFGTVIGRTDRFLRMDRRYYSPLCLALGAGTALVAGRRAGAADRPQ</sequence>
<evidence type="ECO:0000256" key="1">
    <source>
        <dbReference type="SAM" id="Phobius"/>
    </source>
</evidence>
<accession>A0AB39TQ01</accession>
<evidence type="ECO:0000313" key="2">
    <source>
        <dbReference type="EMBL" id="XDQ81286.1"/>
    </source>
</evidence>
<dbReference type="AlphaFoldDB" id="A0AB39TQ01"/>
<keyword evidence="1" id="KW-0472">Membrane</keyword>
<feature type="transmembrane region" description="Helical" evidence="1">
    <location>
        <begin position="50"/>
        <end position="70"/>
    </location>
</feature>
<reference evidence="2" key="1">
    <citation type="submission" date="2024-07" db="EMBL/GenBank/DDBJ databases">
        <authorList>
            <person name="Yu S.T."/>
        </authorList>
    </citation>
    <scope>NUCLEOTIDE SEQUENCE</scope>
    <source>
        <strain evidence="2">Y1</strain>
    </source>
</reference>
<gene>
    <name evidence="2" type="ORF">AB2U05_23855</name>
</gene>
<dbReference type="InterPro" id="IPR025058">
    <property type="entry name" value="DUF3995"/>
</dbReference>
<name>A0AB39TQ01_9ACTN</name>
<feature type="transmembrane region" description="Helical" evidence="1">
    <location>
        <begin position="124"/>
        <end position="141"/>
    </location>
</feature>
<proteinExistence type="predicted"/>
<keyword evidence="1" id="KW-0812">Transmembrane</keyword>